<dbReference type="AlphaFoldDB" id="A0A2T2WFA0"/>
<organism evidence="1 2">
    <name type="scientific">Sulfobacillus thermosulfidooxidans</name>
    <dbReference type="NCBI Taxonomy" id="28034"/>
    <lineage>
        <taxon>Bacteria</taxon>
        <taxon>Bacillati</taxon>
        <taxon>Bacillota</taxon>
        <taxon>Clostridia</taxon>
        <taxon>Eubacteriales</taxon>
        <taxon>Clostridiales Family XVII. Incertae Sedis</taxon>
        <taxon>Sulfobacillus</taxon>
    </lineage>
</organism>
<comment type="caution">
    <text evidence="1">The sequence shown here is derived from an EMBL/GenBank/DDBJ whole genome shotgun (WGS) entry which is preliminary data.</text>
</comment>
<dbReference type="Proteomes" id="UP000242705">
    <property type="component" value="Unassembled WGS sequence"/>
</dbReference>
<name>A0A2T2WFA0_SULTH</name>
<reference evidence="1 2" key="1">
    <citation type="journal article" date="2014" name="BMC Genomics">
        <title>Comparison of environmental and isolate Sulfobacillus genomes reveals diverse carbon, sulfur, nitrogen, and hydrogen metabolisms.</title>
        <authorList>
            <person name="Justice N.B."/>
            <person name="Norman A."/>
            <person name="Brown C.T."/>
            <person name="Singh A."/>
            <person name="Thomas B.C."/>
            <person name="Banfield J.F."/>
        </authorList>
    </citation>
    <scope>NUCLEOTIDE SEQUENCE [LARGE SCALE GENOMIC DNA]</scope>
    <source>
        <strain evidence="1">AMDSBA5</strain>
    </source>
</reference>
<sequence>MEKSTGVTPGWIFLLQRFTPNNLKDCRKSFFACYDEYAFLLCCDQDVIFGQFGAGIMLA</sequence>
<gene>
    <name evidence="1" type="ORF">C7B47_17660</name>
</gene>
<accession>A0A2T2WFA0</accession>
<dbReference type="EMBL" id="PXYX01000127">
    <property type="protein sequence ID" value="PSR20900.1"/>
    <property type="molecule type" value="Genomic_DNA"/>
</dbReference>
<evidence type="ECO:0000313" key="2">
    <source>
        <dbReference type="Proteomes" id="UP000242705"/>
    </source>
</evidence>
<proteinExistence type="predicted"/>
<protein>
    <submittedName>
        <fullName evidence="1">Uncharacterized protein</fullName>
    </submittedName>
</protein>
<evidence type="ECO:0000313" key="1">
    <source>
        <dbReference type="EMBL" id="PSR20900.1"/>
    </source>
</evidence>